<protein>
    <submittedName>
        <fullName evidence="2">Uncharacterized protein</fullName>
    </submittedName>
</protein>
<reference evidence="2" key="1">
    <citation type="submission" date="2023-08" db="EMBL/GenBank/DDBJ databases">
        <authorList>
            <person name="Chen Y."/>
            <person name="Shah S."/>
            <person name="Dougan E. K."/>
            <person name="Thang M."/>
            <person name="Chan C."/>
        </authorList>
    </citation>
    <scope>NUCLEOTIDE SEQUENCE</scope>
</reference>
<dbReference type="EMBL" id="CAUJNA010000491">
    <property type="protein sequence ID" value="CAJ1377787.1"/>
    <property type="molecule type" value="Genomic_DNA"/>
</dbReference>
<gene>
    <name evidence="2" type="ORF">EVOR1521_LOCUS6498</name>
</gene>
<organism evidence="2 3">
    <name type="scientific">Effrenium voratum</name>
    <dbReference type="NCBI Taxonomy" id="2562239"/>
    <lineage>
        <taxon>Eukaryota</taxon>
        <taxon>Sar</taxon>
        <taxon>Alveolata</taxon>
        <taxon>Dinophyceae</taxon>
        <taxon>Suessiales</taxon>
        <taxon>Symbiodiniaceae</taxon>
        <taxon>Effrenium</taxon>
    </lineage>
</organism>
<proteinExistence type="predicted"/>
<evidence type="ECO:0000313" key="2">
    <source>
        <dbReference type="EMBL" id="CAJ1377787.1"/>
    </source>
</evidence>
<keyword evidence="3" id="KW-1185">Reference proteome</keyword>
<dbReference type="AlphaFoldDB" id="A0AA36HYQ3"/>
<feature type="chain" id="PRO_5041445471" evidence="1">
    <location>
        <begin position="20"/>
        <end position="541"/>
    </location>
</feature>
<evidence type="ECO:0000256" key="1">
    <source>
        <dbReference type="SAM" id="SignalP"/>
    </source>
</evidence>
<sequence length="541" mass="60284">MFAMLRLICLTASLRAVLSMRTSDNQKARPAVECQEGNTAQVGCKSVCRWLNLTTDTSNGQCDQYVERLQGRGYSKQSTLKFWGHASSMEPIVKVLSTNCLEKELDVYLAALIQLVERMEPKKKDKYREDLDELEKRVTERLAPDVLAKEDDFADDGTPLPACPRDFAVEAGDILSFEQGGPDFAEISSVISDFAANSDALKLQMHFRYGAHFSYENTFNTSTDVEWKNRSIAGKAKRIFELIWKHSANTAVKVGKIFADAGINLGKGVVDLLWNIGLVFGKFFTWTGAGITSVYGSQRQTTKHTGAVHFTHTELGVDRNQLMSAYSDAGVMGSRLCSDYRNKPVRAGKIIISRFVGDGTINARNYRSLTASRAQMWKPYLQHYADTVGQWHRVAVGKCLSIFGTPGQDDYFQAVTDEKVREMWDYVDTPENAESGFYEGIKDSFRTHKDVENATVRVKPKAMFCSKFAAAVWSSTIGNPTAQPAATPRAADLKKMLPFNPGACSPWTIAQWLTSASGRKYWRSCLADASNETAWNPCEAR</sequence>
<accession>A0AA36HYQ3</accession>
<evidence type="ECO:0000313" key="3">
    <source>
        <dbReference type="Proteomes" id="UP001178507"/>
    </source>
</evidence>
<name>A0AA36HYQ3_9DINO</name>
<keyword evidence="1" id="KW-0732">Signal</keyword>
<feature type="signal peptide" evidence="1">
    <location>
        <begin position="1"/>
        <end position="19"/>
    </location>
</feature>
<comment type="caution">
    <text evidence="2">The sequence shown here is derived from an EMBL/GenBank/DDBJ whole genome shotgun (WGS) entry which is preliminary data.</text>
</comment>
<dbReference type="Proteomes" id="UP001178507">
    <property type="component" value="Unassembled WGS sequence"/>
</dbReference>